<keyword evidence="1" id="KW-0456">Lyase</keyword>
<dbReference type="PANTHER" id="PTHR21240">
    <property type="entry name" value="2-AMINO-3-CARBOXYLMUCONATE-6-SEMIALDEHYDE DECARBOXYLASE"/>
    <property type="match status" value="1"/>
</dbReference>
<comment type="caution">
    <text evidence="3">The sequence shown here is derived from an EMBL/GenBank/DDBJ whole genome shotgun (WGS) entry which is preliminary data.</text>
</comment>
<dbReference type="RefSeq" id="WP_211854632.1">
    <property type="nucleotide sequence ID" value="NZ_JAAGBB010000027.1"/>
</dbReference>
<evidence type="ECO:0000256" key="1">
    <source>
        <dbReference type="ARBA" id="ARBA00023239"/>
    </source>
</evidence>
<name>A0ABS5F2V6_9PROT</name>
<evidence type="ECO:0000313" key="3">
    <source>
        <dbReference type="EMBL" id="MBR0666851.1"/>
    </source>
</evidence>
<organism evidence="3 4">
    <name type="scientific">Plastoroseomonas hellenica</name>
    <dbReference type="NCBI Taxonomy" id="2687306"/>
    <lineage>
        <taxon>Bacteria</taxon>
        <taxon>Pseudomonadati</taxon>
        <taxon>Pseudomonadota</taxon>
        <taxon>Alphaproteobacteria</taxon>
        <taxon>Acetobacterales</taxon>
        <taxon>Acetobacteraceae</taxon>
        <taxon>Plastoroseomonas</taxon>
    </lineage>
</organism>
<evidence type="ECO:0000259" key="2">
    <source>
        <dbReference type="Pfam" id="PF04909"/>
    </source>
</evidence>
<dbReference type="PANTHER" id="PTHR21240:SF28">
    <property type="entry name" value="ISO-OROTATE DECARBOXYLASE (EUROFUNG)"/>
    <property type="match status" value="1"/>
</dbReference>
<protein>
    <submittedName>
        <fullName evidence="3">Amidohydrolase family protein</fullName>
    </submittedName>
</protein>
<dbReference type="Gene3D" id="3.20.20.140">
    <property type="entry name" value="Metal-dependent hydrolases"/>
    <property type="match status" value="1"/>
</dbReference>
<proteinExistence type="predicted"/>
<dbReference type="EMBL" id="JAAGBB010000027">
    <property type="protein sequence ID" value="MBR0666851.1"/>
    <property type="molecule type" value="Genomic_DNA"/>
</dbReference>
<dbReference type="InterPro" id="IPR032465">
    <property type="entry name" value="ACMSD"/>
</dbReference>
<feature type="domain" description="Amidohydrolase-related" evidence="2">
    <location>
        <begin position="7"/>
        <end position="314"/>
    </location>
</feature>
<reference evidence="4" key="1">
    <citation type="journal article" date="2021" name="Syst. Appl. Microbiol.">
        <title>Roseomonas hellenica sp. nov., isolated from roots of wild-growing Alkanna tinctoria.</title>
        <authorList>
            <person name="Rat A."/>
            <person name="Naranjo H.D."/>
            <person name="Lebbe L."/>
            <person name="Cnockaert M."/>
            <person name="Krigas N."/>
            <person name="Grigoriadou K."/>
            <person name="Maloupa E."/>
            <person name="Willems A."/>
        </authorList>
    </citation>
    <scope>NUCLEOTIDE SEQUENCE [LARGE SCALE GENOMIC DNA]</scope>
    <source>
        <strain evidence="4">LMG 31523</strain>
    </source>
</reference>
<dbReference type="Pfam" id="PF04909">
    <property type="entry name" value="Amidohydro_2"/>
    <property type="match status" value="1"/>
</dbReference>
<gene>
    <name evidence="3" type="ORF">GXW71_20995</name>
</gene>
<accession>A0ABS5F2V6</accession>
<dbReference type="InterPro" id="IPR006680">
    <property type="entry name" value="Amidohydro-rel"/>
</dbReference>
<keyword evidence="4" id="KW-1185">Reference proteome</keyword>
<sequence>MEPIALDCHAHLAPILPDRIADLPGVAWFPEEPRLVLDGSASLASPSVFRPEALIAWMDAQRIARAWISVPPPLYRAGLDEAGARIWCGYVNPALAEVARRFVDRLAPSFLLPVRHPALAAEIVAGFAPRGARFAMAAGHAASGLVLSDPTYEPLWTVLDAAGAFLLLHPTAGSDPRLDHFFLHNLLGGPGETALAAAHLAMSRVLERFPRIRFILSHGAGSAAMIAGRLAHGQAVRRPGADTGARPMTEAFRDFHADCITHSAPALALAAAVLGPERILFGSDWPFSMGLIEPHRQLADVDPALRARIFAATPEG</sequence>
<dbReference type="InterPro" id="IPR032466">
    <property type="entry name" value="Metal_Hydrolase"/>
</dbReference>
<dbReference type="SUPFAM" id="SSF51556">
    <property type="entry name" value="Metallo-dependent hydrolases"/>
    <property type="match status" value="1"/>
</dbReference>
<dbReference type="Proteomes" id="UP001196870">
    <property type="component" value="Unassembled WGS sequence"/>
</dbReference>
<evidence type="ECO:0000313" key="4">
    <source>
        <dbReference type="Proteomes" id="UP001196870"/>
    </source>
</evidence>